<reference evidence="2 3" key="1">
    <citation type="submission" date="2017-04" db="EMBL/GenBank/DDBJ databases">
        <title>Draft genome sequence of Tuber borchii Vittad., a whitish edible truffle.</title>
        <authorList>
            <consortium name="DOE Joint Genome Institute"/>
            <person name="Murat C."/>
            <person name="Kuo A."/>
            <person name="Barry K.W."/>
            <person name="Clum A."/>
            <person name="Dockter R.B."/>
            <person name="Fauchery L."/>
            <person name="Iotti M."/>
            <person name="Kohler A."/>
            <person name="Labutti K."/>
            <person name="Lindquist E.A."/>
            <person name="Lipzen A."/>
            <person name="Ohm R.A."/>
            <person name="Wang M."/>
            <person name="Grigoriev I.V."/>
            <person name="Zambonelli A."/>
            <person name="Martin F.M."/>
        </authorList>
    </citation>
    <scope>NUCLEOTIDE SEQUENCE [LARGE SCALE GENOMIC DNA]</scope>
    <source>
        <strain evidence="2 3">Tbo3840</strain>
    </source>
</reference>
<dbReference type="OrthoDB" id="5409589at2759"/>
<feature type="compositionally biased region" description="Basic and acidic residues" evidence="1">
    <location>
        <begin position="614"/>
        <end position="664"/>
    </location>
</feature>
<dbReference type="AlphaFoldDB" id="A0A2T6ZKW9"/>
<evidence type="ECO:0000256" key="1">
    <source>
        <dbReference type="SAM" id="MobiDB-lite"/>
    </source>
</evidence>
<dbReference type="EMBL" id="NESQ01000201">
    <property type="protein sequence ID" value="PUU76131.1"/>
    <property type="molecule type" value="Genomic_DNA"/>
</dbReference>
<dbReference type="STRING" id="42251.A0A2T6ZKW9"/>
<organism evidence="2 3">
    <name type="scientific">Tuber borchii</name>
    <name type="common">White truffle</name>
    <dbReference type="NCBI Taxonomy" id="42251"/>
    <lineage>
        <taxon>Eukaryota</taxon>
        <taxon>Fungi</taxon>
        <taxon>Dikarya</taxon>
        <taxon>Ascomycota</taxon>
        <taxon>Pezizomycotina</taxon>
        <taxon>Pezizomycetes</taxon>
        <taxon>Pezizales</taxon>
        <taxon>Tuberaceae</taxon>
        <taxon>Tuber</taxon>
    </lineage>
</organism>
<feature type="region of interest" description="Disordered" evidence="1">
    <location>
        <begin position="878"/>
        <end position="913"/>
    </location>
</feature>
<feature type="compositionally biased region" description="Low complexity" evidence="1">
    <location>
        <begin position="599"/>
        <end position="611"/>
    </location>
</feature>
<comment type="caution">
    <text evidence="2">The sequence shown here is derived from an EMBL/GenBank/DDBJ whole genome shotgun (WGS) entry which is preliminary data.</text>
</comment>
<name>A0A2T6ZKW9_TUBBO</name>
<feature type="compositionally biased region" description="Pro residues" evidence="1">
    <location>
        <begin position="37"/>
        <end position="46"/>
    </location>
</feature>
<feature type="compositionally biased region" description="Basic and acidic residues" evidence="1">
    <location>
        <begin position="789"/>
        <end position="809"/>
    </location>
</feature>
<accession>A0A2T6ZKW9</accession>
<feature type="region of interest" description="Disordered" evidence="1">
    <location>
        <begin position="789"/>
        <end position="865"/>
    </location>
</feature>
<feature type="region of interest" description="Disordered" evidence="1">
    <location>
        <begin position="24"/>
        <end position="79"/>
    </location>
</feature>
<feature type="compositionally biased region" description="Basic and acidic residues" evidence="1">
    <location>
        <begin position="183"/>
        <end position="208"/>
    </location>
</feature>
<feature type="compositionally biased region" description="Acidic residues" evidence="1">
    <location>
        <begin position="253"/>
        <end position="274"/>
    </location>
</feature>
<protein>
    <submittedName>
        <fullName evidence="2">Uncharacterized protein</fullName>
    </submittedName>
</protein>
<feature type="region of interest" description="Disordered" evidence="1">
    <location>
        <begin position="589"/>
        <end position="664"/>
    </location>
</feature>
<feature type="region of interest" description="Disordered" evidence="1">
    <location>
        <begin position="141"/>
        <end position="208"/>
    </location>
</feature>
<feature type="compositionally biased region" description="Basic and acidic residues" evidence="1">
    <location>
        <begin position="838"/>
        <end position="848"/>
    </location>
</feature>
<feature type="region of interest" description="Disordered" evidence="1">
    <location>
        <begin position="225"/>
        <end position="274"/>
    </location>
</feature>
<dbReference type="Proteomes" id="UP000244722">
    <property type="component" value="Unassembled WGS sequence"/>
</dbReference>
<feature type="region of interest" description="Disordered" evidence="1">
    <location>
        <begin position="530"/>
        <end position="556"/>
    </location>
</feature>
<evidence type="ECO:0000313" key="2">
    <source>
        <dbReference type="EMBL" id="PUU76131.1"/>
    </source>
</evidence>
<evidence type="ECO:0000313" key="3">
    <source>
        <dbReference type="Proteomes" id="UP000244722"/>
    </source>
</evidence>
<feature type="compositionally biased region" description="Basic and acidic residues" evidence="1">
    <location>
        <begin position="589"/>
        <end position="598"/>
    </location>
</feature>
<sequence length="950" mass="106600">MASLLPFGGRPFFTPLSIFYPRRTPSPDNQYASSTSPPLPPHPTSLPPLETSEGITNSHYYRPLSPSTDSPTRTPSQLRVQSPLDTDTLLCHPIPITIIPLSTSRNYYFEPGKKEWSLHVAKGTIKINEWLHEVEDRAGKRRKTGMGSIRDEEEGAMLDCPGPGRRRLSSEDNGTGGSGGTIFKHDTPEVRAVEAPKPQRDSPGLRRDGKLLTLYQLKMQRQGVAEVENGGRSEPDQILVNPVEKIGAREGREEQEEEEEEQEEDQDGELEEGSEYWGSLKRSVLEGYETRIEVIKSEIKELGVDGLKDRVLSYRASAANLLTDSSAIMAITTLQLLLPLSRLTKLLSVWAVRIAVLRIVPIFLGSLQIAKNALEVGYTAITHPSTNPEPSSLDWDRRGLDEESYTLIQETITQKVAAVGMLMDIMLKALEGREDVLPERWIAKLEDLDEGVGRWEMYGERVVMEGRLRFEETIIRQSGKEEEAHEREKALLVLERGGSVQEARVEEEATMEVMEKAEETDKRLREALETDDIVTEAMNLPDEDESDRMEPDSNPKDLEELFSKLEDVEKERSLADDVKIKQKITAEMEKSLQKERSQEGASDQSGAQQAALHAESEKRIDEKREVEVEVEVERCQPVSERAESEEITKSAEAQEKTLEAEERKVTEEELAKKARLEFEAKRAGEAKCHLLAEEAAQKENATELERLAEAECQCLDTQRREEESAAAKPVEQRRAIEAERAAVVEVASQVFVRGQAGFDDKRFQELDRRRRLAEVKRVGLTNVALARREKAREAKQQCERESEEERAKGENSIFSSPTGLGETVGERILPTELSQKAAKKEISRDPRRATLASKNRTVAPRSGTPTLVKALAKDLKQRFTLGSSSSATSTTAGYKRPTSRREARPPAPSIRPIRRLCGESAIFNRSGSHSGCNFGFSRRRTTFIGRDKNE</sequence>
<feature type="compositionally biased region" description="Low complexity" evidence="1">
    <location>
        <begin position="883"/>
        <end position="892"/>
    </location>
</feature>
<keyword evidence="3" id="KW-1185">Reference proteome</keyword>
<feature type="compositionally biased region" description="Low complexity" evidence="1">
    <location>
        <begin position="63"/>
        <end position="76"/>
    </location>
</feature>
<gene>
    <name evidence="2" type="ORF">B9Z19DRAFT_1130205</name>
</gene>
<proteinExistence type="predicted"/>